<evidence type="ECO:0000256" key="5">
    <source>
        <dbReference type="ARBA" id="ARBA00022989"/>
    </source>
</evidence>
<proteinExistence type="predicted"/>
<sequence length="447" mass="49732">MNTLLSVIDVAGLVLFVLYIVQQIVSALMPRPRPAVAGPESGIGITFLIPALNEQDVLADTLENLRAVVPDARVVVIDDASDDATPQIVAAHARRDPGVLHLRREFPEARQNKGKAMNWAVARLLEHEGWAGRDLTREVFVVMDADGRVGEDFAPQVRGAFLNPDVMAAQGWMRFRHTGIPRGRGGVLAHMLLFQQDLETFITGHIQRARAWGGAASLTGNGQCMRVSYLDSQLRAGTPPWPDVLLEDFASAVQIRLADPRYRIALLTARVGQQGLLDLPSLIKQRSRWTQGAMQCLPYLRGLWTRPMNPVVRLDFSYFVLAPWLNLILIVSIVSQPLRRIFGWQGLMLPGWVGAALTVLPLAMQLNWALRYRLDRRLGWWSVPYTLASLPAYSAALLASLPRAYRNFFTGQNAWYKSERHAEGTAPAPSVREDETAEATGELSRRP</sequence>
<evidence type="ECO:0000256" key="1">
    <source>
        <dbReference type="ARBA" id="ARBA00004141"/>
    </source>
</evidence>
<dbReference type="EC" id="2.4.-.-" evidence="10"/>
<feature type="transmembrane region" description="Helical" evidence="8">
    <location>
        <begin position="378"/>
        <end position="399"/>
    </location>
</feature>
<evidence type="ECO:0000256" key="7">
    <source>
        <dbReference type="SAM" id="MobiDB-lite"/>
    </source>
</evidence>
<dbReference type="InterPro" id="IPR001173">
    <property type="entry name" value="Glyco_trans_2-like"/>
</dbReference>
<name>A0ABW1DI91_9DEIO</name>
<gene>
    <name evidence="10" type="ORF">ACFPQ6_06020</name>
</gene>
<keyword evidence="6 8" id="KW-0472">Membrane</keyword>
<comment type="caution">
    <text evidence="10">The sequence shown here is derived from an EMBL/GenBank/DDBJ whole genome shotgun (WGS) entry which is preliminary data.</text>
</comment>
<feature type="transmembrane region" description="Helical" evidence="8">
    <location>
        <begin position="347"/>
        <end position="366"/>
    </location>
</feature>
<feature type="domain" description="Glycosyltransferase 2-like" evidence="9">
    <location>
        <begin position="47"/>
        <end position="177"/>
    </location>
</feature>
<dbReference type="PANTHER" id="PTHR43867:SF2">
    <property type="entry name" value="CELLULOSE SYNTHASE CATALYTIC SUBUNIT A [UDP-FORMING]"/>
    <property type="match status" value="1"/>
</dbReference>
<evidence type="ECO:0000259" key="9">
    <source>
        <dbReference type="Pfam" id="PF00535"/>
    </source>
</evidence>
<dbReference type="InterPro" id="IPR050321">
    <property type="entry name" value="Glycosyltr_2/OpgH_subfam"/>
</dbReference>
<protein>
    <submittedName>
        <fullName evidence="10">Glycosyltransferase family 2 protein</fullName>
        <ecNumber evidence="10">2.4.-.-</ecNumber>
    </submittedName>
</protein>
<dbReference type="Pfam" id="PF00535">
    <property type="entry name" value="Glycos_transf_2"/>
    <property type="match status" value="1"/>
</dbReference>
<feature type="transmembrane region" description="Helical" evidence="8">
    <location>
        <begin position="316"/>
        <end position="335"/>
    </location>
</feature>
<evidence type="ECO:0000256" key="4">
    <source>
        <dbReference type="ARBA" id="ARBA00022692"/>
    </source>
</evidence>
<dbReference type="SUPFAM" id="SSF53448">
    <property type="entry name" value="Nucleotide-diphospho-sugar transferases"/>
    <property type="match status" value="1"/>
</dbReference>
<evidence type="ECO:0000256" key="6">
    <source>
        <dbReference type="ARBA" id="ARBA00023136"/>
    </source>
</evidence>
<organism evidence="10 11">
    <name type="scientific">Deinococcus petrolearius</name>
    <dbReference type="NCBI Taxonomy" id="1751295"/>
    <lineage>
        <taxon>Bacteria</taxon>
        <taxon>Thermotogati</taxon>
        <taxon>Deinococcota</taxon>
        <taxon>Deinococci</taxon>
        <taxon>Deinococcales</taxon>
        <taxon>Deinococcaceae</taxon>
        <taxon>Deinococcus</taxon>
    </lineage>
</organism>
<keyword evidence="11" id="KW-1185">Reference proteome</keyword>
<evidence type="ECO:0000256" key="3">
    <source>
        <dbReference type="ARBA" id="ARBA00022679"/>
    </source>
</evidence>
<reference evidence="11" key="1">
    <citation type="journal article" date="2019" name="Int. J. Syst. Evol. Microbiol.">
        <title>The Global Catalogue of Microorganisms (GCM) 10K type strain sequencing project: providing services to taxonomists for standard genome sequencing and annotation.</title>
        <authorList>
            <consortium name="The Broad Institute Genomics Platform"/>
            <consortium name="The Broad Institute Genome Sequencing Center for Infectious Disease"/>
            <person name="Wu L."/>
            <person name="Ma J."/>
        </authorList>
    </citation>
    <scope>NUCLEOTIDE SEQUENCE [LARGE SCALE GENOMIC DNA]</scope>
    <source>
        <strain evidence="11">CGMCC 1.15053</strain>
    </source>
</reference>
<dbReference type="InterPro" id="IPR029044">
    <property type="entry name" value="Nucleotide-diphossugar_trans"/>
</dbReference>
<evidence type="ECO:0000313" key="10">
    <source>
        <dbReference type="EMBL" id="MFC5847862.1"/>
    </source>
</evidence>
<keyword evidence="4 8" id="KW-0812">Transmembrane</keyword>
<evidence type="ECO:0000313" key="11">
    <source>
        <dbReference type="Proteomes" id="UP001595979"/>
    </source>
</evidence>
<dbReference type="Gene3D" id="3.90.550.10">
    <property type="entry name" value="Spore Coat Polysaccharide Biosynthesis Protein SpsA, Chain A"/>
    <property type="match status" value="1"/>
</dbReference>
<dbReference type="EMBL" id="JBHSOH010000006">
    <property type="protein sequence ID" value="MFC5847862.1"/>
    <property type="molecule type" value="Genomic_DNA"/>
</dbReference>
<accession>A0ABW1DI91</accession>
<feature type="region of interest" description="Disordered" evidence="7">
    <location>
        <begin position="420"/>
        <end position="447"/>
    </location>
</feature>
<evidence type="ECO:0000256" key="2">
    <source>
        <dbReference type="ARBA" id="ARBA00022676"/>
    </source>
</evidence>
<dbReference type="Proteomes" id="UP001595979">
    <property type="component" value="Unassembled WGS sequence"/>
</dbReference>
<dbReference type="RefSeq" id="WP_380047393.1">
    <property type="nucleotide sequence ID" value="NZ_JBHSOH010000006.1"/>
</dbReference>
<comment type="subcellular location">
    <subcellularLocation>
        <location evidence="1">Membrane</location>
        <topology evidence="1">Multi-pass membrane protein</topology>
    </subcellularLocation>
</comment>
<dbReference type="GO" id="GO:0016757">
    <property type="term" value="F:glycosyltransferase activity"/>
    <property type="evidence" value="ECO:0007669"/>
    <property type="project" value="UniProtKB-KW"/>
</dbReference>
<keyword evidence="2 10" id="KW-0328">Glycosyltransferase</keyword>
<keyword evidence="3 10" id="KW-0808">Transferase</keyword>
<dbReference type="PANTHER" id="PTHR43867">
    <property type="entry name" value="CELLULOSE SYNTHASE CATALYTIC SUBUNIT A [UDP-FORMING]"/>
    <property type="match status" value="1"/>
</dbReference>
<evidence type="ECO:0000256" key="8">
    <source>
        <dbReference type="SAM" id="Phobius"/>
    </source>
</evidence>
<keyword evidence="5 8" id="KW-1133">Transmembrane helix</keyword>